<protein>
    <submittedName>
        <fullName evidence="1">Uncharacterized protein</fullName>
    </submittedName>
</protein>
<organism evidence="1 2">
    <name type="scientific">Desulfosarcina widdelii</name>
    <dbReference type="NCBI Taxonomy" id="947919"/>
    <lineage>
        <taxon>Bacteria</taxon>
        <taxon>Pseudomonadati</taxon>
        <taxon>Thermodesulfobacteriota</taxon>
        <taxon>Desulfobacteria</taxon>
        <taxon>Desulfobacterales</taxon>
        <taxon>Desulfosarcinaceae</taxon>
        <taxon>Desulfosarcina</taxon>
    </lineage>
</organism>
<dbReference type="Proteomes" id="UP000427769">
    <property type="component" value="Chromosome"/>
</dbReference>
<evidence type="ECO:0000313" key="2">
    <source>
        <dbReference type="Proteomes" id="UP000427769"/>
    </source>
</evidence>
<dbReference type="EMBL" id="AP021875">
    <property type="protein sequence ID" value="BBO73120.1"/>
    <property type="molecule type" value="Genomic_DNA"/>
</dbReference>
<accession>A0A5K7YXP6</accession>
<dbReference type="RefSeq" id="WP_155302252.1">
    <property type="nucleotide sequence ID" value="NZ_AP021875.1"/>
</dbReference>
<gene>
    <name evidence="1" type="ORF">DSCW_05370</name>
</gene>
<reference evidence="1 2" key="1">
    <citation type="submission" date="2019-11" db="EMBL/GenBank/DDBJ databases">
        <title>Comparative genomics of hydrocarbon-degrading Desulfosarcina strains.</title>
        <authorList>
            <person name="Watanabe M."/>
            <person name="Kojima H."/>
            <person name="Fukui M."/>
        </authorList>
    </citation>
    <scope>NUCLEOTIDE SEQUENCE [LARGE SCALE GENOMIC DNA]</scope>
    <source>
        <strain evidence="1 2">PP31</strain>
    </source>
</reference>
<proteinExistence type="predicted"/>
<keyword evidence="2" id="KW-1185">Reference proteome</keyword>
<evidence type="ECO:0000313" key="1">
    <source>
        <dbReference type="EMBL" id="BBO73120.1"/>
    </source>
</evidence>
<dbReference type="KEGG" id="dwd:DSCW_05370"/>
<name>A0A5K7YXP6_9BACT</name>
<dbReference type="AlphaFoldDB" id="A0A5K7YXP6"/>
<sequence>MLEISQDKAGDLTDAAGSLKDIYEQLVAIHDITENNRYSQRELLAKEMIIHVSLGKLLSEFKYELSRILPGIDELRKQWLSPEEYQRFKAKCLYDDERYICDRGI</sequence>